<dbReference type="eggNOG" id="COG0436">
    <property type="taxonomic scope" value="Bacteria"/>
</dbReference>
<comment type="similarity">
    <text evidence="2">Belongs to the SusD family.</text>
</comment>
<feature type="signal peptide" evidence="6">
    <location>
        <begin position="1"/>
        <end position="24"/>
    </location>
</feature>
<evidence type="ECO:0000256" key="3">
    <source>
        <dbReference type="ARBA" id="ARBA00022729"/>
    </source>
</evidence>
<organism evidence="9 10">
    <name type="scientific">Cyclobacterium marinum (strain ATCC 25205 / DSM 745 / LMG 13164 / NCIMB 1802)</name>
    <name type="common">Flectobacillus marinus</name>
    <dbReference type="NCBI Taxonomy" id="880070"/>
    <lineage>
        <taxon>Bacteria</taxon>
        <taxon>Pseudomonadati</taxon>
        <taxon>Bacteroidota</taxon>
        <taxon>Cytophagia</taxon>
        <taxon>Cytophagales</taxon>
        <taxon>Cyclobacteriaceae</taxon>
        <taxon>Cyclobacterium</taxon>
    </lineage>
</organism>
<dbReference type="RefSeq" id="WP_014022170.1">
    <property type="nucleotide sequence ID" value="NC_015914.1"/>
</dbReference>
<evidence type="ECO:0000313" key="9">
    <source>
        <dbReference type="EMBL" id="AEL27886.1"/>
    </source>
</evidence>
<evidence type="ECO:0000256" key="5">
    <source>
        <dbReference type="ARBA" id="ARBA00023237"/>
    </source>
</evidence>
<dbReference type="Gene3D" id="1.25.40.390">
    <property type="match status" value="1"/>
</dbReference>
<feature type="chain" id="PRO_5003401714" evidence="6">
    <location>
        <begin position="25"/>
        <end position="556"/>
    </location>
</feature>
<dbReference type="GO" id="GO:0009279">
    <property type="term" value="C:cell outer membrane"/>
    <property type="evidence" value="ECO:0007669"/>
    <property type="project" value="UniProtKB-SubCell"/>
</dbReference>
<dbReference type="OrthoDB" id="906516at2"/>
<feature type="domain" description="SusD-like N-terminal" evidence="8">
    <location>
        <begin position="65"/>
        <end position="226"/>
    </location>
</feature>
<evidence type="ECO:0000313" key="10">
    <source>
        <dbReference type="Proteomes" id="UP000001635"/>
    </source>
</evidence>
<dbReference type="AlphaFoldDB" id="G0J8A6"/>
<reference evidence="10" key="1">
    <citation type="submission" date="2011-07" db="EMBL/GenBank/DDBJ databases">
        <title>The complete genome of Cyclobacterium marinum DSM 745.</title>
        <authorList>
            <person name="Lucas S."/>
            <person name="Han J."/>
            <person name="Lapidus A."/>
            <person name="Bruce D."/>
            <person name="Goodwin L."/>
            <person name="Pitluck S."/>
            <person name="Peters L."/>
            <person name="Kyrpides N."/>
            <person name="Mavromatis K."/>
            <person name="Ivanova N."/>
            <person name="Ovchinnikova G."/>
            <person name="Chertkov O."/>
            <person name="Detter J.C."/>
            <person name="Tapia R."/>
            <person name="Han C."/>
            <person name="Land M."/>
            <person name="Hauser L."/>
            <person name="Markowitz V."/>
            <person name="Cheng J.-F."/>
            <person name="Hugenholtz P."/>
            <person name="Woyke T."/>
            <person name="Wu D."/>
            <person name="Tindall B."/>
            <person name="Schuetze A."/>
            <person name="Brambilla E."/>
            <person name="Klenk H.-P."/>
            <person name="Eisen J.A."/>
        </authorList>
    </citation>
    <scope>NUCLEOTIDE SEQUENCE [LARGE SCALE GENOMIC DNA]</scope>
    <source>
        <strain evidence="10">ATCC 25205 / DSM 745 / LMG 13164 / NCIMB 1802</strain>
    </source>
</reference>
<dbReference type="PROSITE" id="PS51257">
    <property type="entry name" value="PROKAR_LIPOPROTEIN"/>
    <property type="match status" value="1"/>
</dbReference>
<proteinExistence type="inferred from homology"/>
<evidence type="ECO:0000256" key="6">
    <source>
        <dbReference type="SAM" id="SignalP"/>
    </source>
</evidence>
<gene>
    <name evidence="9" type="ordered locus">Cycma_4182</name>
</gene>
<dbReference type="EMBL" id="CP002955">
    <property type="protein sequence ID" value="AEL27886.1"/>
    <property type="molecule type" value="Genomic_DNA"/>
</dbReference>
<dbReference type="InterPro" id="IPR033985">
    <property type="entry name" value="SusD-like_N"/>
</dbReference>
<evidence type="ECO:0000256" key="2">
    <source>
        <dbReference type="ARBA" id="ARBA00006275"/>
    </source>
</evidence>
<dbReference type="KEGG" id="cmr:Cycma_4182"/>
<keyword evidence="3 6" id="KW-0732">Signal</keyword>
<dbReference type="HOGENOM" id="CLU_015553_1_4_10"/>
<dbReference type="SUPFAM" id="SSF48452">
    <property type="entry name" value="TPR-like"/>
    <property type="match status" value="1"/>
</dbReference>
<sequence>MKINYKNKLLSYFKASLISAAIFAAVSCEGLLEENVVSNIGNDYLNTPSGLNDGLQAAYSSFRSWYGTERGNNFTVFGTDTYTNGSDGSFKYMNFYTSDFDSQNSHVREVWDQLYQGINTANAVIERAPEVEGLSEEIRQIRIAEAKFIRAHHYFILVQLFGPIDLQLSESVIPNNEVTRTPVPEIYAAIINDLETAIPELPAVSQADDYGRATRPAAENLLGKVYVTKATSEAAANDDYAKAESLLQSVIENYSFRLLDNYGDIHAFGNEVNDEVIFATQYSNNPLTNGTGNNTHVFFLMEYDVQPGMRRDTENGRPFKRYMPTDYTLNVIFADRENDSRYQQSFKHTYYSNNPGTFNTSFDHSKSQVNFAAGDTAIYVPGYEMSEEVRAQKPYQVLVPSAYTERLFPTLNKHLDPGRADLTQFQGTRDYISFRLADTYLLLAEAQLKQDKIAEATENVNMVRRRAAFPGKEGEMEISTSDMDMEMIIEERARELLGEQQRWLDLKRWGILVERVRAHNPKSIGIEEFHVLRPIPQNQIDRAQGNSANFPQNPGY</sequence>
<dbReference type="InterPro" id="IPR011990">
    <property type="entry name" value="TPR-like_helical_dom_sf"/>
</dbReference>
<accession>G0J8A6</accession>
<keyword evidence="10" id="KW-1185">Reference proteome</keyword>
<keyword evidence="5" id="KW-0998">Cell outer membrane</keyword>
<protein>
    <submittedName>
        <fullName evidence="9">RagB/SusD domain-containing protein</fullName>
    </submittedName>
</protein>
<comment type="subcellular location">
    <subcellularLocation>
        <location evidence="1">Cell outer membrane</location>
    </subcellularLocation>
</comment>
<feature type="domain" description="RagB/SusD" evidence="7">
    <location>
        <begin position="275"/>
        <end position="556"/>
    </location>
</feature>
<evidence type="ECO:0000259" key="8">
    <source>
        <dbReference type="Pfam" id="PF14322"/>
    </source>
</evidence>
<dbReference type="STRING" id="880070.Cycma_4182"/>
<dbReference type="InterPro" id="IPR012944">
    <property type="entry name" value="SusD_RagB_dom"/>
</dbReference>
<dbReference type="Pfam" id="PF14322">
    <property type="entry name" value="SusD-like_3"/>
    <property type="match status" value="1"/>
</dbReference>
<dbReference type="Pfam" id="PF07980">
    <property type="entry name" value="SusD_RagB"/>
    <property type="match status" value="1"/>
</dbReference>
<evidence type="ECO:0000256" key="4">
    <source>
        <dbReference type="ARBA" id="ARBA00023136"/>
    </source>
</evidence>
<name>G0J8A6_CYCMS</name>
<evidence type="ECO:0000259" key="7">
    <source>
        <dbReference type="Pfam" id="PF07980"/>
    </source>
</evidence>
<dbReference type="CDD" id="cd08977">
    <property type="entry name" value="SusD"/>
    <property type="match status" value="1"/>
</dbReference>
<evidence type="ECO:0000256" key="1">
    <source>
        <dbReference type="ARBA" id="ARBA00004442"/>
    </source>
</evidence>
<dbReference type="Proteomes" id="UP000001635">
    <property type="component" value="Chromosome"/>
</dbReference>
<keyword evidence="4" id="KW-0472">Membrane</keyword>